<dbReference type="GO" id="GO:0030313">
    <property type="term" value="C:cell envelope"/>
    <property type="evidence" value="ECO:0007669"/>
    <property type="project" value="UniProtKB-SubCell"/>
</dbReference>
<organism evidence="6 7">
    <name type="scientific">Sphingobacterium humi</name>
    <dbReference type="NCBI Taxonomy" id="1796905"/>
    <lineage>
        <taxon>Bacteria</taxon>
        <taxon>Pseudomonadati</taxon>
        <taxon>Bacteroidota</taxon>
        <taxon>Sphingobacteriia</taxon>
        <taxon>Sphingobacteriales</taxon>
        <taxon>Sphingobacteriaceae</taxon>
        <taxon>Sphingobacterium</taxon>
    </lineage>
</organism>
<dbReference type="InterPro" id="IPR000866">
    <property type="entry name" value="AhpC/TSA"/>
</dbReference>
<dbReference type="CDD" id="cd02966">
    <property type="entry name" value="TlpA_like_family"/>
    <property type="match status" value="1"/>
</dbReference>
<dbReference type="InterPro" id="IPR050553">
    <property type="entry name" value="Thioredoxin_ResA/DsbE_sf"/>
</dbReference>
<comment type="subcellular location">
    <subcellularLocation>
        <location evidence="1">Cell envelope</location>
    </subcellularLocation>
</comment>
<dbReference type="InterPro" id="IPR036249">
    <property type="entry name" value="Thioredoxin-like_sf"/>
</dbReference>
<dbReference type="Proteomes" id="UP000435036">
    <property type="component" value="Unassembled WGS sequence"/>
</dbReference>
<dbReference type="RefSeq" id="WP_160367268.1">
    <property type="nucleotide sequence ID" value="NZ_WSQA01000001.1"/>
</dbReference>
<evidence type="ECO:0000259" key="5">
    <source>
        <dbReference type="PROSITE" id="PS51352"/>
    </source>
</evidence>
<keyword evidence="4" id="KW-0676">Redox-active center</keyword>
<keyword evidence="3" id="KW-1015">Disulfide bond</keyword>
<proteinExistence type="predicted"/>
<evidence type="ECO:0000256" key="4">
    <source>
        <dbReference type="ARBA" id="ARBA00023284"/>
    </source>
</evidence>
<evidence type="ECO:0000313" key="7">
    <source>
        <dbReference type="Proteomes" id="UP000435036"/>
    </source>
</evidence>
<comment type="caution">
    <text evidence="6">The sequence shown here is derived from an EMBL/GenBank/DDBJ whole genome shotgun (WGS) entry which is preliminary data.</text>
</comment>
<dbReference type="EMBL" id="WSQA01000001">
    <property type="protein sequence ID" value="MVZ60632.1"/>
    <property type="molecule type" value="Genomic_DNA"/>
</dbReference>
<evidence type="ECO:0000256" key="2">
    <source>
        <dbReference type="ARBA" id="ARBA00022748"/>
    </source>
</evidence>
<reference evidence="6 7" key="1">
    <citation type="submission" date="2019-12" db="EMBL/GenBank/DDBJ databases">
        <authorList>
            <person name="Dong K."/>
        </authorList>
    </citation>
    <scope>NUCLEOTIDE SEQUENCE [LARGE SCALE GENOMIC DNA]</scope>
    <source>
        <strain evidence="6 7">JCM 31225</strain>
    </source>
</reference>
<evidence type="ECO:0000313" key="6">
    <source>
        <dbReference type="EMBL" id="MVZ60632.1"/>
    </source>
</evidence>
<feature type="domain" description="Thioredoxin" evidence="5">
    <location>
        <begin position="254"/>
        <end position="395"/>
    </location>
</feature>
<accession>A0A6N8KYI2</accession>
<dbReference type="InterPro" id="IPR017937">
    <property type="entry name" value="Thioredoxin_CS"/>
</dbReference>
<evidence type="ECO:0000256" key="3">
    <source>
        <dbReference type="ARBA" id="ARBA00023157"/>
    </source>
</evidence>
<keyword evidence="7" id="KW-1185">Reference proteome</keyword>
<dbReference type="InterPro" id="IPR013766">
    <property type="entry name" value="Thioredoxin_domain"/>
</dbReference>
<gene>
    <name evidence="6" type="ORF">GQF63_01220</name>
</gene>
<sequence length="395" mass="45153">MKKILSILLMSYGLMGYAQDKYIITGKIDGQVEGKKVYLYKTNYESNKVIDSTKIKKGQFKLKGSVPLPGLYQIVIDKTPKGEESSAKNWTSSRFYLENSPITFQGHVDSLTTYYYNPNKKAAVITGSKTQDKQTAYNESIKDLRSKISALDKEYSEKYHLPTLKGIYNTEEGIRISKEMAIYDKQLRESNLNFIKNNPKSVVALDLAMYNFIGMFVELTVPQIEELTAAIKQGWEGTPQYEEFLRYAEKSKKTALFSTYQDFELKNEEGNSVKISSFIKPGQYSMLEFWASWCGPCRGEIPHLVKINEKYKDAGFNIISISLDERNKDWRKAMNEEKMVWTQLNEPKGFDGEVSKAYNITGIPFAILLDPEGKIVDFNMRGAKLDAALRDIYGF</sequence>
<dbReference type="Gene3D" id="3.40.30.10">
    <property type="entry name" value="Glutaredoxin"/>
    <property type="match status" value="1"/>
</dbReference>
<dbReference type="PANTHER" id="PTHR42852:SF6">
    <property type="entry name" value="THIOL:DISULFIDE INTERCHANGE PROTEIN DSBE"/>
    <property type="match status" value="1"/>
</dbReference>
<dbReference type="OrthoDB" id="9794348at2"/>
<dbReference type="PROSITE" id="PS51352">
    <property type="entry name" value="THIOREDOXIN_2"/>
    <property type="match status" value="1"/>
</dbReference>
<evidence type="ECO:0000256" key="1">
    <source>
        <dbReference type="ARBA" id="ARBA00004196"/>
    </source>
</evidence>
<dbReference type="PANTHER" id="PTHR42852">
    <property type="entry name" value="THIOL:DISULFIDE INTERCHANGE PROTEIN DSBE"/>
    <property type="match status" value="1"/>
</dbReference>
<dbReference type="GO" id="GO:0016491">
    <property type="term" value="F:oxidoreductase activity"/>
    <property type="evidence" value="ECO:0007669"/>
    <property type="project" value="InterPro"/>
</dbReference>
<dbReference type="InterPro" id="IPR025380">
    <property type="entry name" value="DUF4369"/>
</dbReference>
<dbReference type="GO" id="GO:0016209">
    <property type="term" value="F:antioxidant activity"/>
    <property type="evidence" value="ECO:0007669"/>
    <property type="project" value="InterPro"/>
</dbReference>
<dbReference type="Pfam" id="PF14289">
    <property type="entry name" value="DUF4369"/>
    <property type="match status" value="1"/>
</dbReference>
<dbReference type="GO" id="GO:0017004">
    <property type="term" value="P:cytochrome complex assembly"/>
    <property type="evidence" value="ECO:0007669"/>
    <property type="project" value="UniProtKB-KW"/>
</dbReference>
<dbReference type="AlphaFoldDB" id="A0A6N8KYI2"/>
<dbReference type="PROSITE" id="PS00194">
    <property type="entry name" value="THIOREDOXIN_1"/>
    <property type="match status" value="1"/>
</dbReference>
<dbReference type="Pfam" id="PF00578">
    <property type="entry name" value="AhpC-TSA"/>
    <property type="match status" value="1"/>
</dbReference>
<name>A0A6N8KYI2_9SPHI</name>
<keyword evidence="2" id="KW-0201">Cytochrome c-type biogenesis</keyword>
<dbReference type="SUPFAM" id="SSF52833">
    <property type="entry name" value="Thioredoxin-like"/>
    <property type="match status" value="1"/>
</dbReference>
<protein>
    <submittedName>
        <fullName evidence="6">DUF4369 domain-containing protein</fullName>
    </submittedName>
</protein>